<sequence length="171" mass="16979">MRAASALAFGAVLLVAAVGCGSSNDNSSGTSTPSTTMSGTAAMSGDSKAAGDAFVAFFSGSTPGDQKITLVQNGQAFADVINAQAASPIAQGTTATVTKVDLDAPGHATVFYTVSLNGQPVLVDQMGEAVYVDGHWKVAQASFCDLLTLQGNPPPVCGQPGQPTTSPAAPS</sequence>
<accession>A0ABW9FRX6</accession>
<feature type="chain" id="PRO_5045813562" description="Low molecular weight antigen MTB12-like C-terminal domain-containing protein" evidence="4">
    <location>
        <begin position="17"/>
        <end position="171"/>
    </location>
</feature>
<evidence type="ECO:0000256" key="2">
    <source>
        <dbReference type="ARBA" id="ARBA00093774"/>
    </source>
</evidence>
<keyword evidence="1 4" id="KW-0732">Signal</keyword>
<name>A0ABW9FRX6_9NOCA</name>
<evidence type="ECO:0000313" key="7">
    <source>
        <dbReference type="Proteomes" id="UP001629744"/>
    </source>
</evidence>
<comment type="similarity">
    <text evidence="2">Belongs to the MTB12 family.</text>
</comment>
<protein>
    <recommendedName>
        <fullName evidence="5">Low molecular weight antigen MTB12-like C-terminal domain-containing protein</fullName>
    </recommendedName>
</protein>
<dbReference type="InterPro" id="IPR058644">
    <property type="entry name" value="Mtb12-like_C"/>
</dbReference>
<dbReference type="Pfam" id="PF26580">
    <property type="entry name" value="Mtb12_C"/>
    <property type="match status" value="1"/>
</dbReference>
<evidence type="ECO:0000313" key="6">
    <source>
        <dbReference type="EMBL" id="MFM1728350.1"/>
    </source>
</evidence>
<feature type="region of interest" description="Disordered" evidence="3">
    <location>
        <begin position="22"/>
        <end position="43"/>
    </location>
</feature>
<dbReference type="RefSeq" id="WP_348604752.1">
    <property type="nucleotide sequence ID" value="NZ_CP157276.1"/>
</dbReference>
<keyword evidence="7" id="KW-1185">Reference proteome</keyword>
<evidence type="ECO:0000256" key="4">
    <source>
        <dbReference type="SAM" id="SignalP"/>
    </source>
</evidence>
<organism evidence="6 7">
    <name type="scientific">Prescottella soli</name>
    <dbReference type="NCBI Taxonomy" id="1543852"/>
    <lineage>
        <taxon>Bacteria</taxon>
        <taxon>Bacillati</taxon>
        <taxon>Actinomycetota</taxon>
        <taxon>Actinomycetes</taxon>
        <taxon>Mycobacteriales</taxon>
        <taxon>Nocardiaceae</taxon>
        <taxon>Prescottella</taxon>
    </lineage>
</organism>
<dbReference type="PROSITE" id="PS51257">
    <property type="entry name" value="PROKAR_LIPOPROTEIN"/>
    <property type="match status" value="1"/>
</dbReference>
<evidence type="ECO:0000259" key="5">
    <source>
        <dbReference type="Pfam" id="PF26580"/>
    </source>
</evidence>
<evidence type="ECO:0000256" key="3">
    <source>
        <dbReference type="SAM" id="MobiDB-lite"/>
    </source>
</evidence>
<dbReference type="Proteomes" id="UP001629744">
    <property type="component" value="Unassembled WGS sequence"/>
</dbReference>
<gene>
    <name evidence="6" type="ORF">ABEU19_001831</name>
</gene>
<feature type="domain" description="Low molecular weight antigen MTB12-like C-terminal" evidence="5">
    <location>
        <begin position="52"/>
        <end position="153"/>
    </location>
</feature>
<proteinExistence type="inferred from homology"/>
<reference evidence="6 7" key="1">
    <citation type="submission" date="2023-11" db="EMBL/GenBank/DDBJ databases">
        <authorList>
            <person name="Val-Calvo J."/>
            <person name="Scortti M."/>
            <person name="Vazquez-Boland J."/>
        </authorList>
    </citation>
    <scope>NUCLEOTIDE SEQUENCE [LARGE SCALE GENOMIC DNA]</scope>
    <source>
        <strain evidence="6 7">DSM 46662</strain>
    </source>
</reference>
<comment type="caution">
    <text evidence="6">The sequence shown here is derived from an EMBL/GenBank/DDBJ whole genome shotgun (WGS) entry which is preliminary data.</text>
</comment>
<feature type="signal peptide" evidence="4">
    <location>
        <begin position="1"/>
        <end position="16"/>
    </location>
</feature>
<evidence type="ECO:0000256" key="1">
    <source>
        <dbReference type="ARBA" id="ARBA00022729"/>
    </source>
</evidence>
<dbReference type="EMBL" id="JBDLNU010000002">
    <property type="protein sequence ID" value="MFM1728350.1"/>
    <property type="molecule type" value="Genomic_DNA"/>
</dbReference>